<dbReference type="Proteomes" id="UP000237025">
    <property type="component" value="Unassembled WGS sequence"/>
</dbReference>
<name>A0ABX5A2W4_9ENTR</name>
<accession>A0ABX5A2W4</accession>
<keyword evidence="2" id="KW-1185">Reference proteome</keyword>
<sequence length="142" mass="16100">MSNFVYIKFIKEGHPKDEWYLACDPETTLPLPPLLLTEKPYPWGSYLFDPADPNSGYTIETQIGKYPTLYVQPVADKGPCDAVLSQKKIYSLFFDHYQESVTDSAVFIHLDDISYSFNQLGMLKDGAIGFMGIGANWEFVRA</sequence>
<gene>
    <name evidence="1" type="ORF">C3712_07395</name>
</gene>
<comment type="caution">
    <text evidence="1">The sequence shown here is derived from an EMBL/GenBank/DDBJ whole genome shotgun (WGS) entry which is preliminary data.</text>
</comment>
<evidence type="ECO:0000313" key="2">
    <source>
        <dbReference type="Proteomes" id="UP000237025"/>
    </source>
</evidence>
<evidence type="ECO:0000313" key="1">
    <source>
        <dbReference type="EMBL" id="POZ24032.1"/>
    </source>
</evidence>
<protein>
    <recommendedName>
        <fullName evidence="3">DUF4241 domain-containing protein</fullName>
    </recommendedName>
</protein>
<dbReference type="RefSeq" id="WP_103947617.1">
    <property type="nucleotide sequence ID" value="NZ_PQVR01000012.1"/>
</dbReference>
<reference evidence="1 2" key="1">
    <citation type="submission" date="2018-02" db="EMBL/GenBank/DDBJ databases">
        <title>Lelliotia aquatilis sp. nov., isolated from drinking water.</title>
        <authorList>
            <person name="Kaempfer P."/>
            <person name="Glaeser S."/>
            <person name="Exner M."/>
            <person name="Doijad S."/>
            <person name="Chakraborty T."/>
        </authorList>
    </citation>
    <scope>NUCLEOTIDE SEQUENCE [LARGE SCALE GENOMIC DNA]</scope>
    <source>
        <strain evidence="1 2">6331-17</strain>
    </source>
</reference>
<proteinExistence type="predicted"/>
<dbReference type="EMBL" id="PQVW01000004">
    <property type="protein sequence ID" value="POZ24032.1"/>
    <property type="molecule type" value="Genomic_DNA"/>
</dbReference>
<organism evidence="1 2">
    <name type="scientific">Lelliottia aquatilis</name>
    <dbReference type="NCBI Taxonomy" id="2080838"/>
    <lineage>
        <taxon>Bacteria</taxon>
        <taxon>Pseudomonadati</taxon>
        <taxon>Pseudomonadota</taxon>
        <taxon>Gammaproteobacteria</taxon>
        <taxon>Enterobacterales</taxon>
        <taxon>Enterobacteriaceae</taxon>
        <taxon>Lelliottia</taxon>
    </lineage>
</organism>
<evidence type="ECO:0008006" key="3">
    <source>
        <dbReference type="Google" id="ProtNLM"/>
    </source>
</evidence>